<dbReference type="EMBL" id="JABTTQ020001742">
    <property type="protein sequence ID" value="KAK6128385.1"/>
    <property type="molecule type" value="Genomic_DNA"/>
</dbReference>
<feature type="domain" description="Reverse transcriptase" evidence="1">
    <location>
        <begin position="9"/>
        <end position="146"/>
    </location>
</feature>
<organism evidence="2 3">
    <name type="scientific">Rehmannia glutinosa</name>
    <name type="common">Chinese foxglove</name>
    <dbReference type="NCBI Taxonomy" id="99300"/>
    <lineage>
        <taxon>Eukaryota</taxon>
        <taxon>Viridiplantae</taxon>
        <taxon>Streptophyta</taxon>
        <taxon>Embryophyta</taxon>
        <taxon>Tracheophyta</taxon>
        <taxon>Spermatophyta</taxon>
        <taxon>Magnoliopsida</taxon>
        <taxon>eudicotyledons</taxon>
        <taxon>Gunneridae</taxon>
        <taxon>Pentapetalae</taxon>
        <taxon>asterids</taxon>
        <taxon>lamiids</taxon>
        <taxon>Lamiales</taxon>
        <taxon>Orobanchaceae</taxon>
        <taxon>Rehmannieae</taxon>
        <taxon>Rehmannia</taxon>
    </lineage>
</organism>
<reference evidence="2 3" key="1">
    <citation type="journal article" date="2021" name="Comput. Struct. Biotechnol. J.">
        <title>De novo genome assembly of the potent medicinal plant Rehmannia glutinosa using nanopore technology.</title>
        <authorList>
            <person name="Ma L."/>
            <person name="Dong C."/>
            <person name="Song C."/>
            <person name="Wang X."/>
            <person name="Zheng X."/>
            <person name="Niu Y."/>
            <person name="Chen S."/>
            <person name="Feng W."/>
        </authorList>
    </citation>
    <scope>NUCLEOTIDE SEQUENCE [LARGE SCALE GENOMIC DNA]</scope>
    <source>
        <strain evidence="2">DH-2019</strain>
    </source>
</reference>
<comment type="caution">
    <text evidence="2">The sequence shown here is derived from an EMBL/GenBank/DDBJ whole genome shotgun (WGS) entry which is preliminary data.</text>
</comment>
<dbReference type="Pfam" id="PF00078">
    <property type="entry name" value="RVT_1"/>
    <property type="match status" value="1"/>
</dbReference>
<dbReference type="InterPro" id="IPR043502">
    <property type="entry name" value="DNA/RNA_pol_sf"/>
</dbReference>
<keyword evidence="3" id="KW-1185">Reference proteome</keyword>
<proteinExistence type="predicted"/>
<dbReference type="Proteomes" id="UP001318860">
    <property type="component" value="Unassembled WGS sequence"/>
</dbReference>
<accession>A0ABR0V1Y5</accession>
<evidence type="ECO:0000313" key="3">
    <source>
        <dbReference type="Proteomes" id="UP001318860"/>
    </source>
</evidence>
<gene>
    <name evidence="2" type="ORF">DH2020_037861</name>
</gene>
<evidence type="ECO:0000259" key="1">
    <source>
        <dbReference type="Pfam" id="PF00078"/>
    </source>
</evidence>
<protein>
    <recommendedName>
        <fullName evidence="1">Reverse transcriptase domain-containing protein</fullName>
    </recommendedName>
</protein>
<sequence>MMCVSSVTYSIRVNGRLVGPIIPKRGLRQGDPLSPYLSIICAEGLSFFIKDAESKGLIHGSRVCRKAPTVSHLFFADDSLLFFRASLVECNQLKKLLELYKRASGQVVNFGKSGIFFSSNIPLILKDAICETLGVWQPLNTGKYLGLPSLIGRRKKEVFGHVKDKLWKYIHQWRAKMLSRGGKEVLIKAVAQSIPSYFMSTFLLPDSLLDELEK</sequence>
<evidence type="ECO:0000313" key="2">
    <source>
        <dbReference type="EMBL" id="KAK6128385.1"/>
    </source>
</evidence>
<dbReference type="InterPro" id="IPR000477">
    <property type="entry name" value="RT_dom"/>
</dbReference>
<dbReference type="SUPFAM" id="SSF56672">
    <property type="entry name" value="DNA/RNA polymerases"/>
    <property type="match status" value="1"/>
</dbReference>
<dbReference type="PANTHER" id="PTHR33116:SF86">
    <property type="entry name" value="REVERSE TRANSCRIPTASE DOMAIN-CONTAINING PROTEIN"/>
    <property type="match status" value="1"/>
</dbReference>
<name>A0ABR0V1Y5_REHGL</name>
<dbReference type="PANTHER" id="PTHR33116">
    <property type="entry name" value="REVERSE TRANSCRIPTASE ZINC-BINDING DOMAIN-CONTAINING PROTEIN-RELATED-RELATED"/>
    <property type="match status" value="1"/>
</dbReference>